<dbReference type="PANTHER" id="PTHR48010:SF59">
    <property type="entry name" value="PROTEIN KINASE DOMAIN-CONTAINING PROTEIN"/>
    <property type="match status" value="1"/>
</dbReference>
<feature type="compositionally biased region" description="Basic and acidic residues" evidence="2">
    <location>
        <begin position="121"/>
        <end position="130"/>
    </location>
</feature>
<name>A0AAQ3RPD6_VIGMU</name>
<feature type="domain" description="Protein kinase" evidence="3">
    <location>
        <begin position="1"/>
        <end position="120"/>
    </location>
</feature>
<keyword evidence="1" id="KW-0175">Coiled coil</keyword>
<dbReference type="GO" id="GO:0005524">
    <property type="term" value="F:ATP binding"/>
    <property type="evidence" value="ECO:0007669"/>
    <property type="project" value="InterPro"/>
</dbReference>
<reference evidence="4 5" key="1">
    <citation type="journal article" date="2023" name="Life. Sci Alliance">
        <title>Evolutionary insights into 3D genome organization and epigenetic landscape of Vigna mungo.</title>
        <authorList>
            <person name="Junaid A."/>
            <person name="Singh B."/>
            <person name="Bhatia S."/>
        </authorList>
    </citation>
    <scope>NUCLEOTIDE SEQUENCE [LARGE SCALE GENOMIC DNA]</scope>
    <source>
        <strain evidence="4">Urdbean</strain>
    </source>
</reference>
<dbReference type="SUPFAM" id="SSF56112">
    <property type="entry name" value="Protein kinase-like (PK-like)"/>
    <property type="match status" value="1"/>
</dbReference>
<dbReference type="InterPro" id="IPR050994">
    <property type="entry name" value="At_inactive_RLKs"/>
</dbReference>
<evidence type="ECO:0000256" key="1">
    <source>
        <dbReference type="SAM" id="Coils"/>
    </source>
</evidence>
<dbReference type="PROSITE" id="PS50011">
    <property type="entry name" value="PROTEIN_KINASE_DOM"/>
    <property type="match status" value="1"/>
</dbReference>
<dbReference type="InterPro" id="IPR011009">
    <property type="entry name" value="Kinase-like_dom_sf"/>
</dbReference>
<dbReference type="Proteomes" id="UP001374535">
    <property type="component" value="Chromosome 8"/>
</dbReference>
<evidence type="ECO:0000256" key="2">
    <source>
        <dbReference type="SAM" id="MobiDB-lite"/>
    </source>
</evidence>
<feature type="compositionally biased region" description="Low complexity" evidence="2">
    <location>
        <begin position="131"/>
        <end position="144"/>
    </location>
</feature>
<dbReference type="Gene3D" id="1.10.510.10">
    <property type="entry name" value="Transferase(Phosphotransferase) domain 1"/>
    <property type="match status" value="1"/>
</dbReference>
<evidence type="ECO:0000313" key="5">
    <source>
        <dbReference type="Proteomes" id="UP001374535"/>
    </source>
</evidence>
<sequence length="256" mass="28760">MNIPATPSRVAGYRAPEVIETRKHSHKSDVYSFGVLLLEMLTGKAPLQSPGRDDMVDLPRWVQSVVREEWTVEVFDVELMRYQNIEEEMVQMLQIAMACVAKVPDMRPNMDEVVRMIEEIRQPSSEENKSNDSNNANAPSANSRSDGRGPSVENLVGENLNFQGSKASFWDYDFSHSAHGRAHNLYDGDAKISIACDAKQLIASHQEINRLLSEVAEVARLQQQLKERDNENLHLKAKKNLKIFALSAAGSHQISC</sequence>
<organism evidence="4 5">
    <name type="scientific">Vigna mungo</name>
    <name type="common">Black gram</name>
    <name type="synonym">Phaseolus mungo</name>
    <dbReference type="NCBI Taxonomy" id="3915"/>
    <lineage>
        <taxon>Eukaryota</taxon>
        <taxon>Viridiplantae</taxon>
        <taxon>Streptophyta</taxon>
        <taxon>Embryophyta</taxon>
        <taxon>Tracheophyta</taxon>
        <taxon>Spermatophyta</taxon>
        <taxon>Magnoliopsida</taxon>
        <taxon>eudicotyledons</taxon>
        <taxon>Gunneridae</taxon>
        <taxon>Pentapetalae</taxon>
        <taxon>rosids</taxon>
        <taxon>fabids</taxon>
        <taxon>Fabales</taxon>
        <taxon>Fabaceae</taxon>
        <taxon>Papilionoideae</taxon>
        <taxon>50 kb inversion clade</taxon>
        <taxon>NPAAA clade</taxon>
        <taxon>indigoferoid/millettioid clade</taxon>
        <taxon>Phaseoleae</taxon>
        <taxon>Vigna</taxon>
    </lineage>
</organism>
<dbReference type="EMBL" id="CP144693">
    <property type="protein sequence ID" value="WVZ00243.1"/>
    <property type="molecule type" value="Genomic_DNA"/>
</dbReference>
<dbReference type="AlphaFoldDB" id="A0AAQ3RPD6"/>
<protein>
    <recommendedName>
        <fullName evidence="3">Protein kinase domain-containing protein</fullName>
    </recommendedName>
</protein>
<feature type="region of interest" description="Disordered" evidence="2">
    <location>
        <begin position="121"/>
        <end position="155"/>
    </location>
</feature>
<feature type="coiled-coil region" evidence="1">
    <location>
        <begin position="208"/>
        <end position="238"/>
    </location>
</feature>
<proteinExistence type="predicted"/>
<gene>
    <name evidence="4" type="ORF">V8G54_026312</name>
</gene>
<accession>A0AAQ3RPD6</accession>
<evidence type="ECO:0000313" key="4">
    <source>
        <dbReference type="EMBL" id="WVZ00243.1"/>
    </source>
</evidence>
<evidence type="ECO:0000259" key="3">
    <source>
        <dbReference type="PROSITE" id="PS50011"/>
    </source>
</evidence>
<dbReference type="InterPro" id="IPR000719">
    <property type="entry name" value="Prot_kinase_dom"/>
</dbReference>
<keyword evidence="5" id="KW-1185">Reference proteome</keyword>
<dbReference type="PANTHER" id="PTHR48010">
    <property type="entry name" value="OS05G0588300 PROTEIN"/>
    <property type="match status" value="1"/>
</dbReference>
<dbReference type="GO" id="GO:0004672">
    <property type="term" value="F:protein kinase activity"/>
    <property type="evidence" value="ECO:0007669"/>
    <property type="project" value="InterPro"/>
</dbReference>
<dbReference type="Pfam" id="PF00069">
    <property type="entry name" value="Pkinase"/>
    <property type="match status" value="1"/>
</dbReference>